<accession>A0ABQ3T750</accession>
<evidence type="ECO:0000313" key="3">
    <source>
        <dbReference type="Proteomes" id="UP000608522"/>
    </source>
</evidence>
<gene>
    <name evidence="2" type="ORF">Sspor_17750</name>
</gene>
<evidence type="ECO:0000313" key="2">
    <source>
        <dbReference type="EMBL" id="GHI76214.1"/>
    </source>
</evidence>
<proteinExistence type="predicted"/>
<feature type="compositionally biased region" description="Basic and acidic residues" evidence="1">
    <location>
        <begin position="634"/>
        <end position="643"/>
    </location>
</feature>
<comment type="caution">
    <text evidence="2">The sequence shown here is derived from an EMBL/GenBank/DDBJ whole genome shotgun (WGS) entry which is preliminary data.</text>
</comment>
<evidence type="ECO:0000256" key="1">
    <source>
        <dbReference type="SAM" id="MobiDB-lite"/>
    </source>
</evidence>
<organism evidence="2 3">
    <name type="scientific">Streptomyces spororaveus</name>
    <dbReference type="NCBI Taxonomy" id="284039"/>
    <lineage>
        <taxon>Bacteria</taxon>
        <taxon>Bacillati</taxon>
        <taxon>Actinomycetota</taxon>
        <taxon>Actinomycetes</taxon>
        <taxon>Kitasatosporales</taxon>
        <taxon>Streptomycetaceae</taxon>
        <taxon>Streptomyces</taxon>
    </lineage>
</organism>
<sequence length="643" mass="67774">MLHQGALRDDGAVRVTRLLISDFRGWKSLDLRPREHAVVAGVPRAGRSDVIEALARVLDPEAAHAPSLSDLHQSVPAEKDGEGESSQSGDGAEGALPESAESLRVWTAEVEVTLSDLDPEVEQLIDGHLQPLDASGSASESDEADPSAPQCVRLTYRLVYDRETEVLESVVYYPAGSNPETGKFARVSAAVRRALPVITLNAGVPLQLRAGGNLRRYVEERDSKAAIAAFEVLRAAVSQAVADLSAAPAITEAVDALLAVGGTGKRLGDRPITAGDIGFLAEDGSVTALLRTLRAALRLDAAGPLALANHGSTVTAVLSMAEAMLLADVPGAVVLADDFGDQLDAATAEHLASLIRNRSGQAWLSTRRPEVARAFEPGEVVRLVRHGGQRAHHQLPQVSDRKQLVAHRQLHTQLLPALTAPAVAVTEGPHDVAVLGMANRRYPPSRLPLSAYGVRLVAAGTGADGGIDQVPQIADLARQLGFRVVGVVDADKPSQQSAAQLDKVEKSCDVVIRLPEKTAIERAITAGVSLAHLAAASSVLTAFGQQDPLAIEATERTVTKLCMTLHGKSLHEPFLDALYRELQPEPANPEVQDGEGAEEEEPVVHPPLLVAILDAIATAASSSYSGPTTIDLEDVSRPDEGAA</sequence>
<protein>
    <submittedName>
        <fullName evidence="2">Uncharacterized protein</fullName>
    </submittedName>
</protein>
<feature type="compositionally biased region" description="Low complexity" evidence="1">
    <location>
        <begin position="84"/>
        <end position="95"/>
    </location>
</feature>
<dbReference type="EMBL" id="BNED01000005">
    <property type="protein sequence ID" value="GHI76214.1"/>
    <property type="molecule type" value="Genomic_DNA"/>
</dbReference>
<name>A0ABQ3T750_9ACTN</name>
<reference evidence="3" key="1">
    <citation type="submission" date="2023-07" db="EMBL/GenBank/DDBJ databases">
        <title>Whole genome shotgun sequence of Streptomyces spororaveus NBRC 15456.</title>
        <authorList>
            <person name="Komaki H."/>
            <person name="Tamura T."/>
        </authorList>
    </citation>
    <scope>NUCLEOTIDE SEQUENCE [LARGE SCALE GENOMIC DNA]</scope>
    <source>
        <strain evidence="3">NBRC 15456</strain>
    </source>
</reference>
<feature type="region of interest" description="Disordered" evidence="1">
    <location>
        <begin position="623"/>
        <end position="643"/>
    </location>
</feature>
<dbReference type="Proteomes" id="UP000608522">
    <property type="component" value="Unassembled WGS sequence"/>
</dbReference>
<keyword evidence="3" id="KW-1185">Reference proteome</keyword>
<feature type="region of interest" description="Disordered" evidence="1">
    <location>
        <begin position="63"/>
        <end position="100"/>
    </location>
</feature>